<dbReference type="Pfam" id="PF00001">
    <property type="entry name" value="7tm_1"/>
    <property type="match status" value="1"/>
</dbReference>
<evidence type="ECO:0000256" key="8">
    <source>
        <dbReference type="ARBA" id="ARBA00023139"/>
    </source>
</evidence>
<dbReference type="SUPFAM" id="SSF81321">
    <property type="entry name" value="Family A G protein-coupled receptor-like"/>
    <property type="match status" value="1"/>
</dbReference>
<evidence type="ECO:0000256" key="10">
    <source>
        <dbReference type="ARBA" id="ARBA00023170"/>
    </source>
</evidence>
<evidence type="ECO:0000256" key="16">
    <source>
        <dbReference type="ARBA" id="ARBA00032354"/>
    </source>
</evidence>
<protein>
    <recommendedName>
        <fullName evidence="2">Neuromedin-K receptor</fullName>
    </recommendedName>
    <alternativeName>
        <fullName evidence="16">NK-3 receptor</fullName>
    </alternativeName>
    <alternativeName>
        <fullName evidence="14">Neurokinin B receptor</fullName>
    </alternativeName>
    <alternativeName>
        <fullName evidence="15">Tachykinin receptor 3</fullName>
    </alternativeName>
</protein>
<dbReference type="Proteomes" id="UP001046870">
    <property type="component" value="Chromosome 17"/>
</dbReference>
<keyword evidence="21" id="KW-1185">Reference proteome</keyword>
<dbReference type="EMBL" id="JAFDVH010000017">
    <property type="protein sequence ID" value="KAG7461792.1"/>
    <property type="molecule type" value="Genomic_DNA"/>
</dbReference>
<dbReference type="PROSITE" id="PS50262">
    <property type="entry name" value="G_PROTEIN_RECEP_F1_2"/>
    <property type="match status" value="1"/>
</dbReference>
<keyword evidence="5 18" id="KW-1133">Transmembrane helix</keyword>
<evidence type="ECO:0000256" key="15">
    <source>
        <dbReference type="ARBA" id="ARBA00031717"/>
    </source>
</evidence>
<evidence type="ECO:0000256" key="2">
    <source>
        <dbReference type="ARBA" id="ARBA00020039"/>
    </source>
</evidence>
<dbReference type="InterPro" id="IPR000276">
    <property type="entry name" value="GPCR_Rhodpsn"/>
</dbReference>
<dbReference type="AlphaFoldDB" id="A0A9D3PN92"/>
<reference evidence="20" key="1">
    <citation type="submission" date="2021-01" db="EMBL/GenBank/DDBJ databases">
        <authorList>
            <person name="Zahm M."/>
            <person name="Roques C."/>
            <person name="Cabau C."/>
            <person name="Klopp C."/>
            <person name="Donnadieu C."/>
            <person name="Jouanno E."/>
            <person name="Lampietro C."/>
            <person name="Louis A."/>
            <person name="Herpin A."/>
            <person name="Echchiki A."/>
            <person name="Berthelot C."/>
            <person name="Parey E."/>
            <person name="Roest-Crollius H."/>
            <person name="Braasch I."/>
            <person name="Postlethwait J."/>
            <person name="Bobe J."/>
            <person name="Montfort J."/>
            <person name="Bouchez O."/>
            <person name="Begum T."/>
            <person name="Mejri S."/>
            <person name="Adams A."/>
            <person name="Chen W.-J."/>
            <person name="Guiguen Y."/>
        </authorList>
    </citation>
    <scope>NUCLEOTIDE SEQUENCE</scope>
    <source>
        <strain evidence="20">YG-15Mar2019-1</strain>
        <tissue evidence="20">Brain</tissue>
    </source>
</reference>
<dbReference type="GO" id="GO:1902093">
    <property type="term" value="P:positive regulation of flagellated sperm motility"/>
    <property type="evidence" value="ECO:0007669"/>
    <property type="project" value="TreeGrafter"/>
</dbReference>
<comment type="caution">
    <text evidence="20">The sequence shown here is derived from an EMBL/GenBank/DDBJ whole genome shotgun (WGS) entry which is preliminary data.</text>
</comment>
<evidence type="ECO:0000256" key="7">
    <source>
        <dbReference type="ARBA" id="ARBA00023136"/>
    </source>
</evidence>
<keyword evidence="13" id="KW-0449">Lipoprotein</keyword>
<name>A0A9D3PN92_MEGAT</name>
<feature type="transmembrane region" description="Helical" evidence="18">
    <location>
        <begin position="27"/>
        <end position="49"/>
    </location>
</feature>
<organism evidence="20 21">
    <name type="scientific">Megalops atlanticus</name>
    <name type="common">Tarpon</name>
    <name type="synonym">Clupea gigantea</name>
    <dbReference type="NCBI Taxonomy" id="7932"/>
    <lineage>
        <taxon>Eukaryota</taxon>
        <taxon>Metazoa</taxon>
        <taxon>Chordata</taxon>
        <taxon>Craniata</taxon>
        <taxon>Vertebrata</taxon>
        <taxon>Euteleostomi</taxon>
        <taxon>Actinopterygii</taxon>
        <taxon>Neopterygii</taxon>
        <taxon>Teleostei</taxon>
        <taxon>Elopiformes</taxon>
        <taxon>Megalopidae</taxon>
        <taxon>Megalops</taxon>
    </lineage>
</organism>
<keyword evidence="3" id="KW-1003">Cell membrane</keyword>
<keyword evidence="6" id="KW-0297">G-protein coupled receptor</keyword>
<evidence type="ECO:0000256" key="14">
    <source>
        <dbReference type="ARBA" id="ARBA00031300"/>
    </source>
</evidence>
<evidence type="ECO:0000259" key="19">
    <source>
        <dbReference type="PROSITE" id="PS50262"/>
    </source>
</evidence>
<keyword evidence="11" id="KW-0325">Glycoprotein</keyword>
<keyword evidence="10" id="KW-0675">Receptor</keyword>
<evidence type="ECO:0000256" key="9">
    <source>
        <dbReference type="ARBA" id="ARBA00023157"/>
    </source>
</evidence>
<feature type="domain" description="G-protein coupled receptors family 1 profile" evidence="19">
    <location>
        <begin position="1"/>
        <end position="181"/>
    </location>
</feature>
<evidence type="ECO:0000256" key="1">
    <source>
        <dbReference type="ARBA" id="ARBA00004651"/>
    </source>
</evidence>
<dbReference type="PRINTS" id="PR00244">
    <property type="entry name" value="NEUROKININR"/>
</dbReference>
<evidence type="ECO:0000256" key="4">
    <source>
        <dbReference type="ARBA" id="ARBA00022692"/>
    </source>
</evidence>
<dbReference type="InterPro" id="IPR017452">
    <property type="entry name" value="GPCR_Rhodpsn_7TM"/>
</dbReference>
<dbReference type="PRINTS" id="PR01026">
    <property type="entry name" value="NEUROKININ3R"/>
</dbReference>
<evidence type="ECO:0000256" key="12">
    <source>
        <dbReference type="ARBA" id="ARBA00023224"/>
    </source>
</evidence>
<dbReference type="GO" id="GO:0097225">
    <property type="term" value="C:sperm midpiece"/>
    <property type="evidence" value="ECO:0007669"/>
    <property type="project" value="TreeGrafter"/>
</dbReference>
<dbReference type="InterPro" id="IPR001013">
    <property type="entry name" value="NK3_rcpt"/>
</dbReference>
<dbReference type="PANTHER" id="PTHR46925:SF1">
    <property type="entry name" value="NEUROMEDIN-K RECEPTOR"/>
    <property type="match status" value="1"/>
</dbReference>
<feature type="transmembrane region" description="Helical" evidence="18">
    <location>
        <begin position="122"/>
        <end position="142"/>
    </location>
</feature>
<evidence type="ECO:0000256" key="17">
    <source>
        <dbReference type="SAM" id="MobiDB-lite"/>
    </source>
</evidence>
<keyword evidence="8" id="KW-0564">Palmitate</keyword>
<dbReference type="Gene3D" id="1.20.1070.10">
    <property type="entry name" value="Rhodopsin 7-helix transmembrane proteins"/>
    <property type="match status" value="1"/>
</dbReference>
<evidence type="ECO:0000256" key="5">
    <source>
        <dbReference type="ARBA" id="ARBA00022989"/>
    </source>
</evidence>
<dbReference type="PANTHER" id="PTHR46925">
    <property type="entry name" value="G-PROTEIN COUPLED RECEPTOR TKR-1-RELATED"/>
    <property type="match status" value="1"/>
</dbReference>
<evidence type="ECO:0000256" key="3">
    <source>
        <dbReference type="ARBA" id="ARBA00022475"/>
    </source>
</evidence>
<keyword evidence="7 18" id="KW-0472">Membrane</keyword>
<keyword evidence="12" id="KW-0807">Transducer</keyword>
<evidence type="ECO:0000256" key="11">
    <source>
        <dbReference type="ARBA" id="ARBA00023180"/>
    </source>
</evidence>
<sequence length="291" mass="33092">MTAIAVDRYMAIIHPLKPRLSAKATKVVIVCIWALAVVLAFPLCFYSTTKTIPRRTLCFVAWPRPLEDSFMYHIIVTVLVYMLPLVVMGITYTFVGITLWGGEIPGDTSDNYHEQLRAKRKVVKMMIIVVLTFAFCWLPYHIYFIVTGLNRLLSKWKYIQQIYLSVMWLAMSSTMYNPIIYCCLNSRFRAGFKRALRWCPFVKVSSYDELELQTTRFHPTRQSSMYTVSRVDSSVVAAYDPADGDRPHHARQKSCSSQHGGGANGCSNNSEKTSLSSSLYSAHSAHARELS</sequence>
<evidence type="ECO:0000256" key="13">
    <source>
        <dbReference type="ARBA" id="ARBA00023288"/>
    </source>
</evidence>
<keyword evidence="4 18" id="KW-0812">Transmembrane</keyword>
<feature type="transmembrane region" description="Helical" evidence="18">
    <location>
        <begin position="162"/>
        <end position="184"/>
    </location>
</feature>
<comment type="subcellular location">
    <subcellularLocation>
        <location evidence="1">Cell membrane</location>
        <topology evidence="1">Multi-pass membrane protein</topology>
    </subcellularLocation>
</comment>
<gene>
    <name evidence="20" type="ORF">MATL_G00194870</name>
</gene>
<dbReference type="GO" id="GO:0004995">
    <property type="term" value="F:tachykinin receptor activity"/>
    <property type="evidence" value="ECO:0007669"/>
    <property type="project" value="InterPro"/>
</dbReference>
<evidence type="ECO:0000256" key="6">
    <source>
        <dbReference type="ARBA" id="ARBA00023040"/>
    </source>
</evidence>
<keyword evidence="9" id="KW-1015">Disulfide bond</keyword>
<dbReference type="GO" id="GO:0005886">
    <property type="term" value="C:plasma membrane"/>
    <property type="evidence" value="ECO:0007669"/>
    <property type="project" value="UniProtKB-SubCell"/>
</dbReference>
<feature type="compositionally biased region" description="Low complexity" evidence="17">
    <location>
        <begin position="274"/>
        <end position="284"/>
    </location>
</feature>
<dbReference type="OrthoDB" id="5981855at2759"/>
<accession>A0A9D3PN92</accession>
<feature type="transmembrane region" description="Helical" evidence="18">
    <location>
        <begin position="69"/>
        <end position="101"/>
    </location>
</feature>
<feature type="region of interest" description="Disordered" evidence="17">
    <location>
        <begin position="242"/>
        <end position="291"/>
    </location>
</feature>
<proteinExistence type="predicted"/>
<dbReference type="InterPro" id="IPR001681">
    <property type="entry name" value="Neurokn_rcpt"/>
</dbReference>
<evidence type="ECO:0000313" key="21">
    <source>
        <dbReference type="Proteomes" id="UP001046870"/>
    </source>
</evidence>
<evidence type="ECO:0000256" key="18">
    <source>
        <dbReference type="SAM" id="Phobius"/>
    </source>
</evidence>
<dbReference type="PRINTS" id="PR00237">
    <property type="entry name" value="GPCRRHODOPSN"/>
</dbReference>
<evidence type="ECO:0000313" key="20">
    <source>
        <dbReference type="EMBL" id="KAG7461792.1"/>
    </source>
</evidence>